<evidence type="ECO:0000313" key="2">
    <source>
        <dbReference type="EMBL" id="MBB4904658.1"/>
    </source>
</evidence>
<evidence type="ECO:0000256" key="1">
    <source>
        <dbReference type="SAM" id="Phobius"/>
    </source>
</evidence>
<proteinExistence type="predicted"/>
<keyword evidence="1" id="KW-0472">Membrane</keyword>
<protein>
    <submittedName>
        <fullName evidence="2">Uncharacterized protein</fullName>
    </submittedName>
</protein>
<feature type="transmembrane region" description="Helical" evidence="1">
    <location>
        <begin position="20"/>
        <end position="38"/>
    </location>
</feature>
<name>A0A7W7Q0L8_9PSEU</name>
<comment type="caution">
    <text evidence="2">The sequence shown here is derived from an EMBL/GenBank/DDBJ whole genome shotgun (WGS) entry which is preliminary data.</text>
</comment>
<dbReference type="AlphaFoldDB" id="A0A7W7Q0L8"/>
<evidence type="ECO:0000313" key="3">
    <source>
        <dbReference type="Proteomes" id="UP000520767"/>
    </source>
</evidence>
<keyword evidence="3" id="KW-1185">Reference proteome</keyword>
<dbReference type="Proteomes" id="UP000520767">
    <property type="component" value="Unassembled WGS sequence"/>
</dbReference>
<sequence>MHTPTTPVAQNLADTGVNVSMLVAISLTMVLTGATLVMPRRRVRA</sequence>
<accession>A0A7W7Q0L8</accession>
<keyword evidence="1" id="KW-1133">Transmembrane helix</keyword>
<keyword evidence="1" id="KW-0812">Transmembrane</keyword>
<dbReference type="EMBL" id="JACHJQ010000001">
    <property type="protein sequence ID" value="MBB4904658.1"/>
    <property type="molecule type" value="Genomic_DNA"/>
</dbReference>
<reference evidence="2 3" key="1">
    <citation type="submission" date="2020-08" db="EMBL/GenBank/DDBJ databases">
        <title>Genomic Encyclopedia of Type Strains, Phase III (KMG-III): the genomes of soil and plant-associated and newly described type strains.</title>
        <authorList>
            <person name="Whitman W."/>
        </authorList>
    </citation>
    <scope>NUCLEOTIDE SEQUENCE [LARGE SCALE GENOMIC DNA]</scope>
    <source>
        <strain evidence="2 3">CECT 8960</strain>
    </source>
</reference>
<gene>
    <name evidence="2" type="ORF">FHR82_000868</name>
</gene>
<organism evidence="2 3">
    <name type="scientific">Actinophytocola algeriensis</name>
    <dbReference type="NCBI Taxonomy" id="1768010"/>
    <lineage>
        <taxon>Bacteria</taxon>
        <taxon>Bacillati</taxon>
        <taxon>Actinomycetota</taxon>
        <taxon>Actinomycetes</taxon>
        <taxon>Pseudonocardiales</taxon>
        <taxon>Pseudonocardiaceae</taxon>
    </lineage>
</organism>